<proteinExistence type="inferred from homology"/>
<dbReference type="EMBL" id="JADKPN010000026">
    <property type="protein sequence ID" value="MBF4766135.1"/>
    <property type="molecule type" value="Genomic_DNA"/>
</dbReference>
<dbReference type="Proteomes" id="UP000640489">
    <property type="component" value="Unassembled WGS sequence"/>
</dbReference>
<dbReference type="GO" id="GO:0020037">
    <property type="term" value="F:heme binding"/>
    <property type="evidence" value="ECO:0007669"/>
    <property type="project" value="InterPro"/>
</dbReference>
<comment type="similarity">
    <text evidence="1">Belongs to the cytochrome P450 family.</text>
</comment>
<dbReference type="SUPFAM" id="SSF48264">
    <property type="entry name" value="Cytochrome P450"/>
    <property type="match status" value="1"/>
</dbReference>
<comment type="cofactor">
    <cofactor evidence="7">
        <name>heme</name>
        <dbReference type="ChEBI" id="CHEBI:30413"/>
    </cofactor>
</comment>
<evidence type="ECO:0000313" key="9">
    <source>
        <dbReference type="Proteomes" id="UP000640489"/>
    </source>
</evidence>
<dbReference type="InterPro" id="IPR036396">
    <property type="entry name" value="Cyt_P450_sf"/>
</dbReference>
<evidence type="ECO:0000256" key="5">
    <source>
        <dbReference type="ARBA" id="ARBA00023004"/>
    </source>
</evidence>
<keyword evidence="9" id="KW-1185">Reference proteome</keyword>
<evidence type="ECO:0000256" key="6">
    <source>
        <dbReference type="ARBA" id="ARBA00023033"/>
    </source>
</evidence>
<reference evidence="8" key="1">
    <citation type="submission" date="2020-11" db="EMBL/GenBank/DDBJ databases">
        <title>Nocardioides sp. nov., isolated from Soil of Cynanchum wilfordii Hemsley rhizosphere.</title>
        <authorList>
            <person name="Lee J.-S."/>
            <person name="Suh M.K."/>
            <person name="Kim J.-S."/>
        </authorList>
    </citation>
    <scope>NUCLEOTIDE SEQUENCE</scope>
    <source>
        <strain evidence="8">KCTC 19275</strain>
    </source>
</reference>
<dbReference type="InterPro" id="IPR002401">
    <property type="entry name" value="Cyt_P450_E_grp-I"/>
</dbReference>
<dbReference type="PANTHER" id="PTHR24286:SF384">
    <property type="entry name" value="P450, PUTATIVE (EUROFUNG)-RELATED"/>
    <property type="match status" value="1"/>
</dbReference>
<dbReference type="PRINTS" id="PR00463">
    <property type="entry name" value="EP450I"/>
</dbReference>
<keyword evidence="3 7" id="KW-0479">Metal-binding</keyword>
<dbReference type="Pfam" id="PF00067">
    <property type="entry name" value="p450"/>
    <property type="match status" value="1"/>
</dbReference>
<evidence type="ECO:0000256" key="2">
    <source>
        <dbReference type="ARBA" id="ARBA00022617"/>
    </source>
</evidence>
<comment type="caution">
    <text evidence="8">The sequence shown here is derived from an EMBL/GenBank/DDBJ whole genome shotgun (WGS) entry which is preliminary data.</text>
</comment>
<evidence type="ECO:0000256" key="7">
    <source>
        <dbReference type="PIRSR" id="PIRSR602401-1"/>
    </source>
</evidence>
<sequence>MTGPASLPPGKLGLPWIGETLSIARNNHKFYRDHFAKYGPVFKTRLFGINFVIVSGHEAFHQFATDPKVQRGGTDPVSVEQMFHNSLALIDGPEHHARKDVMLEAVRTDEAMAAYLERMQQVWGAHVDRWATSGTVTVRPDLQLASAELTGALYTGDRSKAHVEELNEILAAMRYSLQILPLPIPGTPYAKALKGRKRLDVLIEQAIQRHVDHPEQYDDIVSRMVAAAPRHGVPMEKLLGDVRHLIFAGQAGFFVPFILLTMVLGQRPELRDRARAEVLEVSPEGQITLEQLERMTFLGQLSKEVRRFFAMNSATFFGKAVEDVVIGGYQVPKDWGVIGAIHINMRNPEVFGDPATFDPDRFTAEREAAMAPGSYVPHGDGERNHHRCPGEDMVTIAIKMYLTLLLRKLTWTLPAQDLTLTNELFPLPASGLRVNFAPASVGAVS</sequence>
<dbReference type="RefSeq" id="WP_194709319.1">
    <property type="nucleotide sequence ID" value="NZ_JADKPN010000026.1"/>
</dbReference>
<gene>
    <name evidence="8" type="ORF">ISU07_23615</name>
</gene>
<protein>
    <submittedName>
        <fullName evidence="8">Cytochrome P450</fullName>
    </submittedName>
</protein>
<dbReference type="Gene3D" id="1.10.630.10">
    <property type="entry name" value="Cytochrome P450"/>
    <property type="match status" value="1"/>
</dbReference>
<evidence type="ECO:0000256" key="3">
    <source>
        <dbReference type="ARBA" id="ARBA00022723"/>
    </source>
</evidence>
<dbReference type="AlphaFoldDB" id="A0A930VLM3"/>
<keyword evidence="4" id="KW-0560">Oxidoreductase</keyword>
<evidence type="ECO:0000256" key="1">
    <source>
        <dbReference type="ARBA" id="ARBA00010617"/>
    </source>
</evidence>
<evidence type="ECO:0000313" key="8">
    <source>
        <dbReference type="EMBL" id="MBF4766135.1"/>
    </source>
</evidence>
<dbReference type="GO" id="GO:0016705">
    <property type="term" value="F:oxidoreductase activity, acting on paired donors, with incorporation or reduction of molecular oxygen"/>
    <property type="evidence" value="ECO:0007669"/>
    <property type="project" value="InterPro"/>
</dbReference>
<accession>A0A930VLM3</accession>
<organism evidence="8 9">
    <name type="scientific">Nocardioides islandensis</name>
    <dbReference type="NCBI Taxonomy" id="433663"/>
    <lineage>
        <taxon>Bacteria</taxon>
        <taxon>Bacillati</taxon>
        <taxon>Actinomycetota</taxon>
        <taxon>Actinomycetes</taxon>
        <taxon>Propionibacteriales</taxon>
        <taxon>Nocardioidaceae</taxon>
        <taxon>Nocardioides</taxon>
    </lineage>
</organism>
<dbReference type="GO" id="GO:0004497">
    <property type="term" value="F:monooxygenase activity"/>
    <property type="evidence" value="ECO:0007669"/>
    <property type="project" value="UniProtKB-KW"/>
</dbReference>
<keyword evidence="2 7" id="KW-0349">Heme</keyword>
<dbReference type="GO" id="GO:0016125">
    <property type="term" value="P:sterol metabolic process"/>
    <property type="evidence" value="ECO:0007669"/>
    <property type="project" value="TreeGrafter"/>
</dbReference>
<evidence type="ECO:0000256" key="4">
    <source>
        <dbReference type="ARBA" id="ARBA00023002"/>
    </source>
</evidence>
<dbReference type="GO" id="GO:0005506">
    <property type="term" value="F:iron ion binding"/>
    <property type="evidence" value="ECO:0007669"/>
    <property type="project" value="InterPro"/>
</dbReference>
<keyword evidence="6" id="KW-0503">Monooxygenase</keyword>
<feature type="binding site" description="axial binding residue" evidence="7">
    <location>
        <position position="388"/>
    </location>
    <ligand>
        <name>heme</name>
        <dbReference type="ChEBI" id="CHEBI:30413"/>
    </ligand>
    <ligandPart>
        <name>Fe</name>
        <dbReference type="ChEBI" id="CHEBI:18248"/>
    </ligandPart>
</feature>
<name>A0A930VLM3_9ACTN</name>
<dbReference type="PANTHER" id="PTHR24286">
    <property type="entry name" value="CYTOCHROME P450 26"/>
    <property type="match status" value="1"/>
</dbReference>
<dbReference type="InterPro" id="IPR001128">
    <property type="entry name" value="Cyt_P450"/>
</dbReference>
<keyword evidence="5 7" id="KW-0408">Iron</keyword>